<dbReference type="GO" id="GO:0003677">
    <property type="term" value="F:DNA binding"/>
    <property type="evidence" value="ECO:0007669"/>
    <property type="project" value="UniProtKB-UniRule"/>
</dbReference>
<organism evidence="8 9">
    <name type="scientific">Parafannyhessea umbonata</name>
    <dbReference type="NCBI Taxonomy" id="604330"/>
    <lineage>
        <taxon>Bacteria</taxon>
        <taxon>Bacillati</taxon>
        <taxon>Actinomycetota</taxon>
        <taxon>Coriobacteriia</taxon>
        <taxon>Coriobacteriales</taxon>
        <taxon>Atopobiaceae</taxon>
        <taxon>Parafannyhessea</taxon>
    </lineage>
</organism>
<dbReference type="HAMAP" id="MF_01420">
    <property type="entry name" value="HTH_type_WhiA"/>
    <property type="match status" value="1"/>
</dbReference>
<reference evidence="9" key="1">
    <citation type="submission" date="2016-10" db="EMBL/GenBank/DDBJ databases">
        <authorList>
            <person name="Varghese N."/>
            <person name="Submissions S."/>
        </authorList>
    </citation>
    <scope>NUCLEOTIDE SEQUENCE [LARGE SCALE GENOMIC DNA]</scope>
    <source>
        <strain evidence="9">DSM 22619</strain>
    </source>
</reference>
<dbReference type="RefSeq" id="WP_090846702.1">
    <property type="nucleotide sequence ID" value="NZ_FMZL01000013.1"/>
</dbReference>
<dbReference type="InterPro" id="IPR039518">
    <property type="entry name" value="WhiA_LAGLIDADG_dom"/>
</dbReference>
<gene>
    <name evidence="4" type="primary">whiA</name>
    <name evidence="8" type="ORF">SAMN04487824_11311</name>
</gene>
<dbReference type="PANTHER" id="PTHR37307">
    <property type="entry name" value="CELL DIVISION PROTEIN WHIA-RELATED"/>
    <property type="match status" value="1"/>
</dbReference>
<sequence>MSFTAQVKDELSRVEGECPYCAYAQLSAITRVCGTLSFRGSGRYSIRVATETGAVARTMIKLTHELFELETPLTVRHSNLHKTRNYLIEIPEQDELENDLVWLGILERGHGLTPGVPARLVERDCCKRAYVRGAFMAGGFIADPRGDFHLEIAVTGEEFARQLMGIMADLGVEARLNRRRGSYAIYLKSFDEIETLLRAMGATRTAQAINNVRRVKSLKNDVNRRVNAEIANQARSTGAAAEQLELIARAERTIGLRALPPALREFCLLRRENPEVSLAALGKRCNPVSSKSAMYHRVLRLQRLVEEAASTNDQ</sequence>
<name>A0A1G6LAY1_9ACTN</name>
<dbReference type="GO" id="GO:0043937">
    <property type="term" value="P:regulation of sporulation"/>
    <property type="evidence" value="ECO:0007669"/>
    <property type="project" value="InterPro"/>
</dbReference>
<comment type="similarity">
    <text evidence="4">Belongs to the WhiA family.</text>
</comment>
<dbReference type="EMBL" id="FMZL01000013">
    <property type="protein sequence ID" value="SDC40371.1"/>
    <property type="molecule type" value="Genomic_DNA"/>
</dbReference>
<dbReference type="Gene3D" id="3.10.28.10">
    <property type="entry name" value="Homing endonucleases"/>
    <property type="match status" value="1"/>
</dbReference>
<dbReference type="AlphaFoldDB" id="A0A1G6LAY1"/>
<dbReference type="Pfam" id="PF02650">
    <property type="entry name" value="HTH_WhiA"/>
    <property type="match status" value="1"/>
</dbReference>
<dbReference type="GO" id="GO:0051301">
    <property type="term" value="P:cell division"/>
    <property type="evidence" value="ECO:0007669"/>
    <property type="project" value="UniProtKB-UniRule"/>
</dbReference>
<evidence type="ECO:0000256" key="1">
    <source>
        <dbReference type="ARBA" id="ARBA00022618"/>
    </source>
</evidence>
<evidence type="ECO:0000313" key="8">
    <source>
        <dbReference type="EMBL" id="SDC40371.1"/>
    </source>
</evidence>
<feature type="domain" description="Sporulation regulator WhiA C-terminal" evidence="5">
    <location>
        <begin position="222"/>
        <end position="304"/>
    </location>
</feature>
<feature type="domain" description="Sporulation transcription regulator WhiA N-terminal" evidence="6">
    <location>
        <begin position="21"/>
        <end position="94"/>
    </location>
</feature>
<keyword evidence="2 4" id="KW-0238">DNA-binding</keyword>
<evidence type="ECO:0000259" key="5">
    <source>
        <dbReference type="Pfam" id="PF02650"/>
    </source>
</evidence>
<dbReference type="InterPro" id="IPR003802">
    <property type="entry name" value="Sporulation_regulator_WhiA"/>
</dbReference>
<evidence type="ECO:0000256" key="4">
    <source>
        <dbReference type="HAMAP-Rule" id="MF_01420"/>
    </source>
</evidence>
<keyword evidence="1 4" id="KW-0132">Cell division</keyword>
<evidence type="ECO:0000256" key="2">
    <source>
        <dbReference type="ARBA" id="ARBA00023125"/>
    </source>
</evidence>
<dbReference type="SUPFAM" id="SSF55608">
    <property type="entry name" value="Homing endonucleases"/>
    <property type="match status" value="1"/>
</dbReference>
<keyword evidence="9" id="KW-1185">Reference proteome</keyword>
<dbReference type="PANTHER" id="PTHR37307:SF1">
    <property type="entry name" value="CELL DIVISION PROTEIN WHIA-RELATED"/>
    <property type="match status" value="1"/>
</dbReference>
<dbReference type="Pfam" id="PF10298">
    <property type="entry name" value="WhiA_N"/>
    <property type="match status" value="1"/>
</dbReference>
<dbReference type="Proteomes" id="UP000198528">
    <property type="component" value="Unassembled WGS sequence"/>
</dbReference>
<proteinExistence type="inferred from homology"/>
<evidence type="ECO:0000313" key="9">
    <source>
        <dbReference type="Proteomes" id="UP000198528"/>
    </source>
</evidence>
<keyword evidence="3 4" id="KW-0131">Cell cycle</keyword>
<dbReference type="STRING" id="604330.SAMN04489857_1246"/>
<accession>A0A1G6LAY1</accession>
<dbReference type="InterPro" id="IPR018478">
    <property type="entry name" value="Sporu_reg_WhiA_N_dom"/>
</dbReference>
<evidence type="ECO:0000259" key="7">
    <source>
        <dbReference type="Pfam" id="PF14527"/>
    </source>
</evidence>
<protein>
    <recommendedName>
        <fullName evidence="4">Probable cell division protein WhiA</fullName>
    </recommendedName>
</protein>
<dbReference type="Pfam" id="PF14527">
    <property type="entry name" value="LAGLIDADG_WhiA"/>
    <property type="match status" value="1"/>
</dbReference>
<evidence type="ECO:0000259" key="6">
    <source>
        <dbReference type="Pfam" id="PF10298"/>
    </source>
</evidence>
<dbReference type="InterPro" id="IPR027434">
    <property type="entry name" value="Homing_endonucl"/>
</dbReference>
<comment type="function">
    <text evidence="4">Involved in cell division and chromosome segregation.</text>
</comment>
<dbReference type="InterPro" id="IPR023054">
    <property type="entry name" value="Sporulation_regulator_WhiA_C"/>
</dbReference>
<dbReference type="NCBIfam" id="TIGR00647">
    <property type="entry name" value="DNA_bind_WhiA"/>
    <property type="match status" value="1"/>
</dbReference>
<feature type="domain" description="WhiA LAGLIDADG-like" evidence="7">
    <location>
        <begin position="128"/>
        <end position="218"/>
    </location>
</feature>
<evidence type="ECO:0000256" key="3">
    <source>
        <dbReference type="ARBA" id="ARBA00023306"/>
    </source>
</evidence>